<evidence type="ECO:0000313" key="2">
    <source>
        <dbReference type="Proteomes" id="UP000297149"/>
    </source>
</evidence>
<accession>A0A4P7W607</accession>
<proteinExistence type="predicted"/>
<keyword evidence="2" id="KW-1185">Reference proteome</keyword>
<dbReference type="EMBL" id="CP039396">
    <property type="protein sequence ID" value="QCD42885.1"/>
    <property type="molecule type" value="Genomic_DNA"/>
</dbReference>
<gene>
    <name evidence="1" type="ORF">E7747_11685</name>
</gene>
<dbReference type="Pfam" id="PF13148">
    <property type="entry name" value="DUF3987"/>
    <property type="match status" value="1"/>
</dbReference>
<evidence type="ECO:0000313" key="1">
    <source>
        <dbReference type="EMBL" id="QCD42885.1"/>
    </source>
</evidence>
<dbReference type="KEGG" id="ddb:E7747_11685"/>
<dbReference type="InterPro" id="IPR025048">
    <property type="entry name" value="DUF3987"/>
</dbReference>
<reference evidence="2" key="1">
    <citation type="submission" date="2019-02" db="EMBL/GenBank/DDBJ databases">
        <title>Isolation and identification of novel species under the genus Muribaculum.</title>
        <authorList>
            <person name="Miyake S."/>
            <person name="Ding Y."/>
            <person name="Low A."/>
            <person name="Soh M."/>
            <person name="Seedorf H."/>
        </authorList>
    </citation>
    <scope>NUCLEOTIDE SEQUENCE [LARGE SCALE GENOMIC DNA]</scope>
    <source>
        <strain evidence="2">H5</strain>
    </source>
</reference>
<dbReference type="AlphaFoldDB" id="A0A4P7W607"/>
<name>A0A4P7W607_9BACT</name>
<organism evidence="1 2">
    <name type="scientific">Duncaniella dubosii</name>
    <dbReference type="NCBI Taxonomy" id="2518971"/>
    <lineage>
        <taxon>Bacteria</taxon>
        <taxon>Pseudomonadati</taxon>
        <taxon>Bacteroidota</taxon>
        <taxon>Bacteroidia</taxon>
        <taxon>Bacteroidales</taxon>
        <taxon>Muribaculaceae</taxon>
        <taxon>Duncaniella</taxon>
    </lineage>
</organism>
<protein>
    <submittedName>
        <fullName evidence="1">DUF3987 domain-containing protein</fullName>
    </submittedName>
</protein>
<sequence>MPYCQSYTIVFTHWCNSRQLSDSKHSITTMYRTFNNINRQRRAAEAGCGLYEDDDTSLFGASQSVNKDAVDYSFPLEIFPKAIRDIIEALEEYENYNVDFSSASFLTVFAAAMGNTWSVRFMTGWISRPIIYMVLVGSPSCGKTPPLQQAVAPLIKLDGEYDMIYCKEMETYRRWERMSAKQRERHSLPEEMKMPKRKCHVVVDSTVEALIGALRDNPRGVLIYKDEIDSLLSNFNRYNGSDEGYFLSLFSGTPFKYSRKSNNEHIFLANPYCSIIGTTQPGCLGEQFGGKRMMNGFSSRFLKVYPEIDKMSSWNDTAMPDSVLEEWERIIRKVVAATPSTDQEGKATSIELLLSQESKLRIIQWKDEVNNKVYAETDSDAVRALCGKLETYLVRFCLVIQIMHGICGESGMDEIEPGTAELAIKLTEYFRNMESRIAPEIEPGILDNRFTELLGNLRDSFTTAEAVREALQLGISESSVKRFLRDGGRGFVKKKSHGCYRKI</sequence>
<dbReference type="Proteomes" id="UP000297149">
    <property type="component" value="Chromosome"/>
</dbReference>